<feature type="chain" id="PRO_5004841665" description="EGF-like domain-containing protein" evidence="3">
    <location>
        <begin position="25"/>
        <end position="286"/>
    </location>
</feature>
<feature type="compositionally biased region" description="Pro residues" evidence="1">
    <location>
        <begin position="277"/>
        <end position="286"/>
    </location>
</feature>
<dbReference type="AlphaFoldDB" id="W4FPE0"/>
<organism evidence="4">
    <name type="scientific">Aphanomyces astaci</name>
    <name type="common">Crayfish plague agent</name>
    <dbReference type="NCBI Taxonomy" id="112090"/>
    <lineage>
        <taxon>Eukaryota</taxon>
        <taxon>Sar</taxon>
        <taxon>Stramenopiles</taxon>
        <taxon>Oomycota</taxon>
        <taxon>Saprolegniomycetes</taxon>
        <taxon>Saprolegniales</taxon>
        <taxon>Verrucalvaceae</taxon>
        <taxon>Aphanomyces</taxon>
    </lineage>
</organism>
<dbReference type="VEuPathDB" id="FungiDB:H257_14949"/>
<dbReference type="STRING" id="112090.W4FPE0"/>
<evidence type="ECO:0000256" key="2">
    <source>
        <dbReference type="SAM" id="Phobius"/>
    </source>
</evidence>
<sequence length="286" mass="29621">MRRIPRIATTLMCILALLIHVTDAVPGKDCAKTQCTNKANWGGFIKNSNGATSCRCSDGPTCDCFQGAPKFFLCLSYAGEVLVGNPADAENCPVGQVDCRTMTTTISVDLSHLTHFSIGNCNATTPTAAPVATTSAPSVTATPGENPSPASPSSNGGNGGSGSNSSNSGGGGSIATTINPASIPIDTTLVPWQIGLAIASGVLMLVVVVCVLASWRKACSASQAADKHANDDARFYRDNYRSQTFQQSQPPQSVASHRRSSLAQSMLDHAPSNQQPPRAPPPVASF</sequence>
<feature type="transmembrane region" description="Helical" evidence="2">
    <location>
        <begin position="192"/>
        <end position="215"/>
    </location>
</feature>
<feature type="compositionally biased region" description="Gly residues" evidence="1">
    <location>
        <begin position="156"/>
        <end position="173"/>
    </location>
</feature>
<accession>W4FPE0</accession>
<dbReference type="EMBL" id="KI913177">
    <property type="protein sequence ID" value="ETV69335.1"/>
    <property type="molecule type" value="Genomic_DNA"/>
</dbReference>
<proteinExistence type="predicted"/>
<keyword evidence="3" id="KW-0732">Signal</keyword>
<keyword evidence="2" id="KW-0472">Membrane</keyword>
<feature type="compositionally biased region" description="Low complexity" evidence="1">
    <location>
        <begin position="132"/>
        <end position="155"/>
    </location>
</feature>
<evidence type="ECO:0000256" key="1">
    <source>
        <dbReference type="SAM" id="MobiDB-lite"/>
    </source>
</evidence>
<name>W4FPE0_APHAT</name>
<dbReference type="OrthoDB" id="79733at2759"/>
<protein>
    <recommendedName>
        <fullName evidence="5">EGF-like domain-containing protein</fullName>
    </recommendedName>
</protein>
<feature type="signal peptide" evidence="3">
    <location>
        <begin position="1"/>
        <end position="24"/>
    </location>
</feature>
<feature type="region of interest" description="Disordered" evidence="1">
    <location>
        <begin position="132"/>
        <end position="173"/>
    </location>
</feature>
<dbReference type="GeneID" id="20816945"/>
<keyword evidence="2" id="KW-0812">Transmembrane</keyword>
<evidence type="ECO:0000256" key="3">
    <source>
        <dbReference type="SAM" id="SignalP"/>
    </source>
</evidence>
<dbReference type="RefSeq" id="XP_009841192.1">
    <property type="nucleotide sequence ID" value="XM_009842890.1"/>
</dbReference>
<feature type="region of interest" description="Disordered" evidence="1">
    <location>
        <begin position="242"/>
        <end position="286"/>
    </location>
</feature>
<evidence type="ECO:0008006" key="5">
    <source>
        <dbReference type="Google" id="ProtNLM"/>
    </source>
</evidence>
<evidence type="ECO:0000313" key="4">
    <source>
        <dbReference type="EMBL" id="ETV69335.1"/>
    </source>
</evidence>
<keyword evidence="2" id="KW-1133">Transmembrane helix</keyword>
<reference evidence="4" key="1">
    <citation type="submission" date="2013-12" db="EMBL/GenBank/DDBJ databases">
        <title>The Genome Sequence of Aphanomyces astaci APO3.</title>
        <authorList>
            <consortium name="The Broad Institute Genomics Platform"/>
            <person name="Russ C."/>
            <person name="Tyler B."/>
            <person name="van West P."/>
            <person name="Dieguez-Uribeondo J."/>
            <person name="Young S.K."/>
            <person name="Zeng Q."/>
            <person name="Gargeya S."/>
            <person name="Fitzgerald M."/>
            <person name="Abouelleil A."/>
            <person name="Alvarado L."/>
            <person name="Chapman S.B."/>
            <person name="Gainer-Dewar J."/>
            <person name="Goldberg J."/>
            <person name="Griggs A."/>
            <person name="Gujja S."/>
            <person name="Hansen M."/>
            <person name="Howarth C."/>
            <person name="Imamovic A."/>
            <person name="Ireland A."/>
            <person name="Larimer J."/>
            <person name="McCowan C."/>
            <person name="Murphy C."/>
            <person name="Pearson M."/>
            <person name="Poon T.W."/>
            <person name="Priest M."/>
            <person name="Roberts A."/>
            <person name="Saif S."/>
            <person name="Shea T."/>
            <person name="Sykes S."/>
            <person name="Wortman J."/>
            <person name="Nusbaum C."/>
            <person name="Birren B."/>
        </authorList>
    </citation>
    <scope>NUCLEOTIDE SEQUENCE [LARGE SCALE GENOMIC DNA]</scope>
    <source>
        <strain evidence="4">APO3</strain>
    </source>
</reference>
<gene>
    <name evidence="4" type="ORF">H257_14949</name>
</gene>